<reference evidence="5" key="1">
    <citation type="submission" date="2020-02" db="EMBL/GenBank/DDBJ databases">
        <authorList>
            <person name="Meier V. D."/>
        </authorList>
    </citation>
    <scope>NUCLEOTIDE SEQUENCE</scope>
    <source>
        <strain evidence="5">AVDCRST_MAG20</strain>
    </source>
</reference>
<evidence type="ECO:0000313" key="5">
    <source>
        <dbReference type="EMBL" id="CAA9216683.1"/>
    </source>
</evidence>
<keyword evidence="1" id="KW-0328">Glycosyltransferase</keyword>
<name>A0A6J4H8W9_9ACTN</name>
<accession>A0A6J4H8W9</accession>
<dbReference type="InterPro" id="IPR023296">
    <property type="entry name" value="Glyco_hydro_beta-prop_sf"/>
</dbReference>
<protein>
    <submittedName>
        <fullName evidence="5">GH130</fullName>
    </submittedName>
</protein>
<keyword evidence="2" id="KW-0808">Transferase</keyword>
<dbReference type="InterPro" id="IPR007184">
    <property type="entry name" value="Mannoside_phosphorylase"/>
</dbReference>
<dbReference type="GO" id="GO:0016757">
    <property type="term" value="F:glycosyltransferase activity"/>
    <property type="evidence" value="ECO:0007669"/>
    <property type="project" value="UniProtKB-KW"/>
</dbReference>
<dbReference type="Pfam" id="PF04041">
    <property type="entry name" value="Glyco_hydro_130"/>
    <property type="match status" value="1"/>
</dbReference>
<dbReference type="PANTHER" id="PTHR34106:SF4">
    <property type="entry name" value="BLL5143 PROTEIN"/>
    <property type="match status" value="1"/>
</dbReference>
<evidence type="ECO:0000256" key="1">
    <source>
        <dbReference type="ARBA" id="ARBA00022676"/>
    </source>
</evidence>
<evidence type="ECO:0000256" key="2">
    <source>
        <dbReference type="ARBA" id="ARBA00022679"/>
    </source>
</evidence>
<dbReference type="Gene3D" id="2.115.10.20">
    <property type="entry name" value="Glycosyl hydrolase domain, family 43"/>
    <property type="match status" value="1"/>
</dbReference>
<feature type="region of interest" description="Disordered" evidence="4">
    <location>
        <begin position="1"/>
        <end position="29"/>
    </location>
</feature>
<feature type="compositionally biased region" description="Basic and acidic residues" evidence="4">
    <location>
        <begin position="1"/>
        <end position="12"/>
    </location>
</feature>
<comment type="similarity">
    <text evidence="3">Belongs to the glycosyl hydrolase 130 family.</text>
</comment>
<organism evidence="5">
    <name type="scientific">uncultured Acidimicrobiales bacterium</name>
    <dbReference type="NCBI Taxonomy" id="310071"/>
    <lineage>
        <taxon>Bacteria</taxon>
        <taxon>Bacillati</taxon>
        <taxon>Actinomycetota</taxon>
        <taxon>Acidimicrobiia</taxon>
        <taxon>Acidimicrobiales</taxon>
        <taxon>environmental samples</taxon>
    </lineage>
</organism>
<gene>
    <name evidence="5" type="ORF">AVDCRST_MAG20-414</name>
</gene>
<dbReference type="AlphaFoldDB" id="A0A6J4H8W9"/>
<evidence type="ECO:0000256" key="4">
    <source>
        <dbReference type="SAM" id="MobiDB-lite"/>
    </source>
</evidence>
<proteinExistence type="inferred from homology"/>
<dbReference type="SUPFAM" id="SSF75005">
    <property type="entry name" value="Arabinanase/levansucrase/invertase"/>
    <property type="match status" value="1"/>
</dbReference>
<feature type="region of interest" description="Disordered" evidence="4">
    <location>
        <begin position="481"/>
        <end position="502"/>
    </location>
</feature>
<dbReference type="EMBL" id="CADCSY010000018">
    <property type="protein sequence ID" value="CAA9216683.1"/>
    <property type="molecule type" value="Genomic_DNA"/>
</dbReference>
<evidence type="ECO:0000256" key="3">
    <source>
        <dbReference type="ARBA" id="ARBA00024356"/>
    </source>
</evidence>
<dbReference type="PANTHER" id="PTHR34106">
    <property type="entry name" value="GLYCOSIDASE"/>
    <property type="match status" value="1"/>
</dbReference>
<sequence>MKRSDAVLRPDSARVVGRPHVPGDDPSAEGVPRLTLVVERILALSDDEVRRELEDVHRRFAARHRDLDTMLLRNATRVDHLLDGADDDCRRLVGAYLTQEHAYQSAAVTNPSMVAAPDQSGVAPGDKRFVLSLRMIGEGHISSMGFRTGIVTAAGEVVLDEAATLTETGERGVPVYERRHFATKLRELGADVSLTARVLDQLGRHFGPTELEDAISVLDAEPRAVTHESTKLMRWLAASNYLLRFEAATSSLQERLVWPEGPFESKGLEDARFVEFTEVDGSTTYYGTYTAYDGFEILPQLIETNDFCTFEMSTLSGASAQNKGMALFPRLVDETYMSLSRPDRENLHLLRSSDPRAWHHPSVPLRMPKRAWEIIQMGNCGSPIETEAGWLVLTHGVGPLRTYRIGAILLDLAQPSRIIGDLPEPLLEASEEERNGYVPNVVYSCGGMVHDDHLVVPYGVADQRTSFAVYSVSELLEALLASPPPSPRGGFPERRAQPQTPS</sequence>